<evidence type="ECO:0000256" key="2">
    <source>
        <dbReference type="SAM" id="MobiDB-lite"/>
    </source>
</evidence>
<comment type="caution">
    <text evidence="3">The sequence shown here is derived from an EMBL/GenBank/DDBJ whole genome shotgun (WGS) entry which is preliminary data.</text>
</comment>
<evidence type="ECO:0000313" key="4">
    <source>
        <dbReference type="Proteomes" id="UP001164286"/>
    </source>
</evidence>
<dbReference type="GO" id="GO:0032981">
    <property type="term" value="P:mitochondrial respiratory chain complex I assembly"/>
    <property type="evidence" value="ECO:0007669"/>
    <property type="project" value="TreeGrafter"/>
</dbReference>
<proteinExistence type="inferred from homology"/>
<sequence length="297" mass="31793">MSSFFNRIVKYVTLGSTKRLVGRDLDGNKFYELPAANGGNMKRVVEYKVTRDIADYTSGAQRLPVQWTTWLSHTRSDPPTEAELLADRSRQTRLGPMIAAIEEREREERIRQGYLPAPGSGEDGQSVGQIAGPSTARHSGLRFGQGAEQRSGNAQARVNTAPSFVRGLQAGERGKSPKQQGVVQTVGEARGALGAERQGSSAEASSSSQAQGQSSSAPYPVPTPETPGVAPPSRTVDPSAHSSPEELRKLSEEDTKRRIRESERKTPPAQAEPAGSASDGVQGVTGGSDFKPRRRGA</sequence>
<evidence type="ECO:0000313" key="3">
    <source>
        <dbReference type="EMBL" id="KAI9637728.1"/>
    </source>
</evidence>
<dbReference type="GO" id="GO:0005739">
    <property type="term" value="C:mitochondrion"/>
    <property type="evidence" value="ECO:0007669"/>
    <property type="project" value="TreeGrafter"/>
</dbReference>
<reference evidence="3" key="1">
    <citation type="journal article" date="2022" name="G3 (Bethesda)">
        <title>High quality genome of the basidiomycete yeast Dioszegia hungarica PDD-24b-2 isolated from cloud water.</title>
        <authorList>
            <person name="Jarrige D."/>
            <person name="Haridas S."/>
            <person name="Bleykasten-Grosshans C."/>
            <person name="Joly M."/>
            <person name="Nadalig T."/>
            <person name="Sancelme M."/>
            <person name="Vuilleumier S."/>
            <person name="Grigoriev I.V."/>
            <person name="Amato P."/>
            <person name="Bringel F."/>
        </authorList>
    </citation>
    <scope>NUCLEOTIDE SEQUENCE</scope>
    <source>
        <strain evidence="3">PDD-24b-2</strain>
    </source>
</reference>
<feature type="region of interest" description="Disordered" evidence="2">
    <location>
        <begin position="114"/>
        <end position="297"/>
    </location>
</feature>
<feature type="compositionally biased region" description="Basic and acidic residues" evidence="2">
    <location>
        <begin position="243"/>
        <end position="266"/>
    </location>
</feature>
<gene>
    <name evidence="3" type="ORF">MKK02DRAFT_43658</name>
</gene>
<accession>A0AA38HCN1</accession>
<comment type="similarity">
    <text evidence="1">Belongs to the complex I NDUFA12 subunit family.</text>
</comment>
<feature type="compositionally biased region" description="Low complexity" evidence="2">
    <location>
        <begin position="198"/>
        <end position="217"/>
    </location>
</feature>
<dbReference type="InterPro" id="IPR007763">
    <property type="entry name" value="NDUFA12"/>
</dbReference>
<dbReference type="GO" id="GO:0045271">
    <property type="term" value="C:respiratory chain complex I"/>
    <property type="evidence" value="ECO:0007669"/>
    <property type="project" value="InterPro"/>
</dbReference>
<dbReference type="Pfam" id="PF05071">
    <property type="entry name" value="NDUFA12"/>
    <property type="match status" value="1"/>
</dbReference>
<dbReference type="Proteomes" id="UP001164286">
    <property type="component" value="Unassembled WGS sequence"/>
</dbReference>
<name>A0AA38HCN1_9TREE</name>
<dbReference type="PANTHER" id="PTHR32470:SF2">
    <property type="entry name" value="NADH DEHYDROGENASE [UBIQUINONE] 1 ALPHA SUBCOMPLEX ASSEMBLY FACTOR 2"/>
    <property type="match status" value="1"/>
</dbReference>
<evidence type="ECO:0000256" key="1">
    <source>
        <dbReference type="ARBA" id="ARBA00007355"/>
    </source>
</evidence>
<dbReference type="GeneID" id="77731746"/>
<dbReference type="InterPro" id="IPR052618">
    <property type="entry name" value="ComplexI_NDUFA12"/>
</dbReference>
<dbReference type="EMBL" id="JAKWFO010000004">
    <property type="protein sequence ID" value="KAI9637728.1"/>
    <property type="molecule type" value="Genomic_DNA"/>
</dbReference>
<evidence type="ECO:0008006" key="5">
    <source>
        <dbReference type="Google" id="ProtNLM"/>
    </source>
</evidence>
<dbReference type="PANTHER" id="PTHR32470">
    <property type="entry name" value="ADH DEHYDROGENASE [UBIQUINONE] 1 ALPHA SUBCOMPLEX ASSEMBLY FACTOR 2"/>
    <property type="match status" value="1"/>
</dbReference>
<organism evidence="3 4">
    <name type="scientific">Dioszegia hungarica</name>
    <dbReference type="NCBI Taxonomy" id="4972"/>
    <lineage>
        <taxon>Eukaryota</taxon>
        <taxon>Fungi</taxon>
        <taxon>Dikarya</taxon>
        <taxon>Basidiomycota</taxon>
        <taxon>Agaricomycotina</taxon>
        <taxon>Tremellomycetes</taxon>
        <taxon>Tremellales</taxon>
        <taxon>Bulleribasidiaceae</taxon>
        <taxon>Dioszegia</taxon>
    </lineage>
</organism>
<protein>
    <recommendedName>
        <fullName evidence="5">NADH dehydrogenase [ubiquinone] 1 alpha subcomplex subunit</fullName>
    </recommendedName>
</protein>
<dbReference type="RefSeq" id="XP_052947505.1">
    <property type="nucleotide sequence ID" value="XM_053092541.1"/>
</dbReference>
<feature type="compositionally biased region" description="Polar residues" evidence="2">
    <location>
        <begin position="148"/>
        <end position="162"/>
    </location>
</feature>
<keyword evidence="4" id="KW-1185">Reference proteome</keyword>
<dbReference type="AlphaFoldDB" id="A0AA38HCN1"/>